<evidence type="ECO:0000313" key="2">
    <source>
        <dbReference type="Proteomes" id="UP000308921"/>
    </source>
</evidence>
<dbReference type="GO" id="GO:0016787">
    <property type="term" value="F:hydrolase activity"/>
    <property type="evidence" value="ECO:0007669"/>
    <property type="project" value="UniProtKB-KW"/>
</dbReference>
<proteinExistence type="predicted"/>
<dbReference type="Proteomes" id="UP000308921">
    <property type="component" value="Segment"/>
</dbReference>
<reference evidence="1 2" key="1">
    <citation type="submission" date="2019-04" db="EMBL/GenBank/DDBJ databases">
        <title>Complete genome sequence of Pantoea bacteriophage vB_PagS_AAS21.</title>
        <authorList>
            <person name="Truncaite L."/>
            <person name="Simoliuniene M."/>
            <person name="Zajanckauskaite A."/>
            <person name="Meskys R."/>
            <person name="Simoliunas E."/>
        </authorList>
    </citation>
    <scope>NUCLEOTIDE SEQUENCE [LARGE SCALE GENOMIC DNA]</scope>
</reference>
<name>A0A4Y5P1F4_9CAUD</name>
<keyword evidence="2" id="KW-1185">Reference proteome</keyword>
<evidence type="ECO:0000313" key="1">
    <source>
        <dbReference type="EMBL" id="QCW23777.1"/>
    </source>
</evidence>
<accession>A0A4Y5P1F4</accession>
<organism evidence="1 2">
    <name type="scientific">Pantoea phage vB_PagS_AAS21</name>
    <dbReference type="NCBI Taxonomy" id="2575261"/>
    <lineage>
        <taxon>Viruses</taxon>
        <taxon>Duplodnaviria</taxon>
        <taxon>Heunggongvirae</taxon>
        <taxon>Uroviricota</taxon>
        <taxon>Caudoviricetes</taxon>
        <taxon>Demerecviridae</taxon>
        <taxon>Keyvirus</taxon>
        <taxon>Keyvirus AAS21</taxon>
    </lineage>
</organism>
<gene>
    <name evidence="1" type="ORF">AAS21_gp039</name>
</gene>
<keyword evidence="1" id="KW-0378">Hydrolase</keyword>
<dbReference type="EMBL" id="MK770119">
    <property type="protein sequence ID" value="QCW23777.1"/>
    <property type="molecule type" value="Genomic_DNA"/>
</dbReference>
<protein>
    <submittedName>
        <fullName evidence="1">Putative nucleoside triphosphate pyrophosphohydrolase</fullName>
    </submittedName>
</protein>
<sequence length="98" mass="11311">MSEIHYDKLEVNQDIQKHVIQKVINERAHQDHKWGVQRHSPELWMSILMEEVGEAAKKVLEEKFSGYKSSGLYGELVQVAAVAIAILEQLEEERRGRA</sequence>